<organism evidence="2 3">
    <name type="scientific">Laodelphax striatellus</name>
    <name type="common">Small brown planthopper</name>
    <name type="synonym">Delphax striatella</name>
    <dbReference type="NCBI Taxonomy" id="195883"/>
    <lineage>
        <taxon>Eukaryota</taxon>
        <taxon>Metazoa</taxon>
        <taxon>Ecdysozoa</taxon>
        <taxon>Arthropoda</taxon>
        <taxon>Hexapoda</taxon>
        <taxon>Insecta</taxon>
        <taxon>Pterygota</taxon>
        <taxon>Neoptera</taxon>
        <taxon>Paraneoptera</taxon>
        <taxon>Hemiptera</taxon>
        <taxon>Auchenorrhyncha</taxon>
        <taxon>Fulgoroidea</taxon>
        <taxon>Delphacidae</taxon>
        <taxon>Criomorphinae</taxon>
        <taxon>Laodelphax</taxon>
    </lineage>
</organism>
<evidence type="ECO:0000256" key="1">
    <source>
        <dbReference type="SAM" id="MobiDB-lite"/>
    </source>
</evidence>
<protein>
    <submittedName>
        <fullName evidence="2">Uncharacterized protein</fullName>
    </submittedName>
</protein>
<sequence>MEAGDQSQAGKKEKEAVHKCHSDPGRGTARRSRSTSGPPGPSTRKCVLTLDGYSYVIGKENSKYISHLEVEAEFIATSSGLNAQGTAADPGCPFKQFHHVITPPRGHDFASPHCTNIIRGLQWHNV</sequence>
<dbReference type="InParanoid" id="A0A482X5F5"/>
<dbReference type="AlphaFoldDB" id="A0A482X5F5"/>
<reference evidence="2 3" key="1">
    <citation type="journal article" date="2017" name="Gigascience">
        <title>Genome sequence of the small brown planthopper, Laodelphax striatellus.</title>
        <authorList>
            <person name="Zhu J."/>
            <person name="Jiang F."/>
            <person name="Wang X."/>
            <person name="Yang P."/>
            <person name="Bao Y."/>
            <person name="Zhao W."/>
            <person name="Wang W."/>
            <person name="Lu H."/>
            <person name="Wang Q."/>
            <person name="Cui N."/>
            <person name="Li J."/>
            <person name="Chen X."/>
            <person name="Luo L."/>
            <person name="Yu J."/>
            <person name="Kang L."/>
            <person name="Cui F."/>
        </authorList>
    </citation>
    <scope>NUCLEOTIDE SEQUENCE [LARGE SCALE GENOMIC DNA]</scope>
    <source>
        <strain evidence="2">Lst14</strain>
    </source>
</reference>
<evidence type="ECO:0000313" key="3">
    <source>
        <dbReference type="Proteomes" id="UP000291343"/>
    </source>
</evidence>
<evidence type="ECO:0000313" key="2">
    <source>
        <dbReference type="EMBL" id="RZF41125.1"/>
    </source>
</evidence>
<accession>A0A482X5F5</accession>
<dbReference type="EMBL" id="QKKF02017260">
    <property type="protein sequence ID" value="RZF41125.1"/>
    <property type="molecule type" value="Genomic_DNA"/>
</dbReference>
<dbReference type="OrthoDB" id="7250741at2759"/>
<proteinExistence type="predicted"/>
<feature type="region of interest" description="Disordered" evidence="1">
    <location>
        <begin position="1"/>
        <end position="45"/>
    </location>
</feature>
<keyword evidence="3" id="KW-1185">Reference proteome</keyword>
<gene>
    <name evidence="2" type="ORF">LSTR_LSTR002757</name>
</gene>
<name>A0A482X5F5_LAOST</name>
<comment type="caution">
    <text evidence="2">The sequence shown here is derived from an EMBL/GenBank/DDBJ whole genome shotgun (WGS) entry which is preliminary data.</text>
</comment>
<dbReference type="Proteomes" id="UP000291343">
    <property type="component" value="Unassembled WGS sequence"/>
</dbReference>
<feature type="compositionally biased region" description="Basic and acidic residues" evidence="1">
    <location>
        <begin position="10"/>
        <end position="24"/>
    </location>
</feature>